<dbReference type="PANTHER" id="PTHR34820">
    <property type="entry name" value="INNER MEMBRANE PROTEIN YEBZ"/>
    <property type="match status" value="1"/>
</dbReference>
<dbReference type="Pfam" id="PF05425">
    <property type="entry name" value="CopD"/>
    <property type="match status" value="1"/>
</dbReference>
<evidence type="ECO:0000256" key="6">
    <source>
        <dbReference type="SAM" id="Phobius"/>
    </source>
</evidence>
<feature type="transmembrane region" description="Helical" evidence="6">
    <location>
        <begin position="340"/>
        <end position="362"/>
    </location>
</feature>
<dbReference type="EMBL" id="RCHR01000005">
    <property type="protein sequence ID" value="RLL42653.1"/>
    <property type="molecule type" value="Genomic_DNA"/>
</dbReference>
<evidence type="ECO:0000256" key="4">
    <source>
        <dbReference type="ARBA" id="ARBA00022989"/>
    </source>
</evidence>
<accession>A0A498D7Y6</accession>
<sequence length="363" mass="40509">MDVFVIISQLLLYLCFSILAGSFLLMLVPNSHRPDLKIPKYLLLISTILVPIFAFVPVLDITLFIAPRLGLLEALKIVITTYTVGNAWIFTIIASILLVLVIALMRANEKRIYTLIALFLTLGLILTIAWSSHAGAMVPSTGIIGHFIHLTAISIWVGIVFIVGWYAVNHHNWLRFLSWFSKVAIGCLAATALSGILLTNVLVDGYVDSWMVSYGHGLLIKHLFLIPLIFYAMLNGLVVKYLISKNEIFNPIPWIRLEGFILFTIFAITAIFTQQSPPQGGHITNDAISPLFRLFHSGIIDSANSLSLVININIVFFFFLFLLLVGLIILSIYRKASIMITFLLSCLLVVSIYVMLMISVVIR</sequence>
<feature type="transmembrane region" description="Helical" evidence="6">
    <location>
        <begin position="6"/>
        <end position="29"/>
    </location>
</feature>
<dbReference type="Proteomes" id="UP000270219">
    <property type="component" value="Unassembled WGS sequence"/>
</dbReference>
<name>A0A498D7Y6_9BACI</name>
<keyword evidence="3 6" id="KW-0812">Transmembrane</keyword>
<comment type="caution">
    <text evidence="8">The sequence shown here is derived from an EMBL/GenBank/DDBJ whole genome shotgun (WGS) entry which is preliminary data.</text>
</comment>
<feature type="transmembrane region" description="Helical" evidence="6">
    <location>
        <begin position="41"/>
        <end position="66"/>
    </location>
</feature>
<dbReference type="OrthoDB" id="2387346at2"/>
<feature type="transmembrane region" description="Helical" evidence="6">
    <location>
        <begin position="112"/>
        <end position="131"/>
    </location>
</feature>
<comment type="subcellular location">
    <subcellularLocation>
        <location evidence="1">Cell membrane</location>
        <topology evidence="1">Multi-pass membrane protein</topology>
    </subcellularLocation>
</comment>
<evidence type="ECO:0000259" key="7">
    <source>
        <dbReference type="Pfam" id="PF05425"/>
    </source>
</evidence>
<feature type="transmembrane region" description="Helical" evidence="6">
    <location>
        <begin position="179"/>
        <end position="203"/>
    </location>
</feature>
<dbReference type="GO" id="GO:0005886">
    <property type="term" value="C:plasma membrane"/>
    <property type="evidence" value="ECO:0007669"/>
    <property type="project" value="UniProtKB-SubCell"/>
</dbReference>
<feature type="transmembrane region" description="Helical" evidence="6">
    <location>
        <begin position="314"/>
        <end position="333"/>
    </location>
</feature>
<evidence type="ECO:0000256" key="5">
    <source>
        <dbReference type="ARBA" id="ARBA00023136"/>
    </source>
</evidence>
<keyword evidence="5 6" id="KW-0472">Membrane</keyword>
<evidence type="ECO:0000313" key="9">
    <source>
        <dbReference type="Proteomes" id="UP000270219"/>
    </source>
</evidence>
<evidence type="ECO:0000256" key="3">
    <source>
        <dbReference type="ARBA" id="ARBA00022692"/>
    </source>
</evidence>
<dbReference type="InterPro" id="IPR008457">
    <property type="entry name" value="Cu-R_CopD_dom"/>
</dbReference>
<feature type="transmembrane region" description="Helical" evidence="6">
    <location>
        <begin position="255"/>
        <end position="272"/>
    </location>
</feature>
<reference evidence="8 9" key="1">
    <citation type="submission" date="2018-10" db="EMBL/GenBank/DDBJ databases">
        <title>Oceanobacillus sp. YLB-02 draft genome.</title>
        <authorList>
            <person name="Yu L."/>
        </authorList>
    </citation>
    <scope>NUCLEOTIDE SEQUENCE [LARGE SCALE GENOMIC DNA]</scope>
    <source>
        <strain evidence="8 9">YLB-02</strain>
    </source>
</reference>
<dbReference type="InterPro" id="IPR032694">
    <property type="entry name" value="CopC/D"/>
</dbReference>
<feature type="transmembrane region" description="Helical" evidence="6">
    <location>
        <begin position="143"/>
        <end position="167"/>
    </location>
</feature>
<feature type="transmembrane region" description="Helical" evidence="6">
    <location>
        <begin position="86"/>
        <end position="105"/>
    </location>
</feature>
<dbReference type="GO" id="GO:0006825">
    <property type="term" value="P:copper ion transport"/>
    <property type="evidence" value="ECO:0007669"/>
    <property type="project" value="InterPro"/>
</dbReference>
<dbReference type="RefSeq" id="WP_121524001.1">
    <property type="nucleotide sequence ID" value="NZ_RCHR01000005.1"/>
</dbReference>
<keyword evidence="4 6" id="KW-1133">Transmembrane helix</keyword>
<keyword evidence="9" id="KW-1185">Reference proteome</keyword>
<feature type="transmembrane region" description="Helical" evidence="6">
    <location>
        <begin position="223"/>
        <end position="243"/>
    </location>
</feature>
<gene>
    <name evidence="8" type="ORF">D8M04_13930</name>
</gene>
<dbReference type="AlphaFoldDB" id="A0A498D7Y6"/>
<keyword evidence="2" id="KW-1003">Cell membrane</keyword>
<dbReference type="PANTHER" id="PTHR34820:SF4">
    <property type="entry name" value="INNER MEMBRANE PROTEIN YEBZ"/>
    <property type="match status" value="1"/>
</dbReference>
<proteinExistence type="predicted"/>
<feature type="domain" description="Copper resistance protein D" evidence="7">
    <location>
        <begin position="175"/>
        <end position="271"/>
    </location>
</feature>
<evidence type="ECO:0000256" key="1">
    <source>
        <dbReference type="ARBA" id="ARBA00004651"/>
    </source>
</evidence>
<organism evidence="8 9">
    <name type="scientific">Oceanobacillus piezotolerans</name>
    <dbReference type="NCBI Taxonomy" id="2448030"/>
    <lineage>
        <taxon>Bacteria</taxon>
        <taxon>Bacillati</taxon>
        <taxon>Bacillota</taxon>
        <taxon>Bacilli</taxon>
        <taxon>Bacillales</taxon>
        <taxon>Bacillaceae</taxon>
        <taxon>Oceanobacillus</taxon>
    </lineage>
</organism>
<evidence type="ECO:0000313" key="8">
    <source>
        <dbReference type="EMBL" id="RLL42653.1"/>
    </source>
</evidence>
<protein>
    <submittedName>
        <fullName evidence="8">Copper resistance protein CopD</fullName>
    </submittedName>
</protein>
<evidence type="ECO:0000256" key="2">
    <source>
        <dbReference type="ARBA" id="ARBA00022475"/>
    </source>
</evidence>